<keyword evidence="5" id="KW-1185">Reference proteome</keyword>
<sequence>MLSTCSFKESKQDCVQLQDIDHATLRLIIQYFYTSKVHFTSSNAAQIAKATGWLCPCLNIYNEASNYLMACLSCDNCFEMEELGRDYALHELHSAAMEFILNNMWNLTDTEQFLNLHEEILRIYLSSDALQAMQEKQVFLAIIKWGVRHGVNSMLNLISETVRISLMNVSELEECLTLVSSLSIPERKLLEDKFKIWLRNINISPIEERLKFS</sequence>
<dbReference type="HOGENOM" id="CLU_1296947_0_0_1"/>
<dbReference type="PANTHER" id="PTHR24412:SF500">
    <property type="entry name" value="CHROMOSOME UNDETERMINED SCAFFOLD_42, WHOLE GENOME SHOTGUN SEQUENCE"/>
    <property type="match status" value="1"/>
</dbReference>
<dbReference type="CDD" id="cd18186">
    <property type="entry name" value="BTB_POZ_ZBTB_KLHL-like"/>
    <property type="match status" value="1"/>
</dbReference>
<reference evidence="4" key="2">
    <citation type="journal article" date="2008" name="Genome Biol.">
        <title>Improved genome assembly and evidence-based global gene model set for the chordate Ciona intestinalis: new insight into intron and operon populations.</title>
        <authorList>
            <person name="Satou Y."/>
            <person name="Mineta K."/>
            <person name="Ogasawara M."/>
            <person name="Sasakura Y."/>
            <person name="Shoguchi E."/>
            <person name="Ueno K."/>
            <person name="Yamada L."/>
            <person name="Matsumoto J."/>
            <person name="Wasserscheid J."/>
            <person name="Dewar K."/>
            <person name="Wiley G.B."/>
            <person name="Macmil S.L."/>
            <person name="Roe B.A."/>
            <person name="Zeller R.W."/>
            <person name="Hastings K.E."/>
            <person name="Lemaire P."/>
            <person name="Lindquist E."/>
            <person name="Endo T."/>
            <person name="Hotta K."/>
            <person name="Inaba K."/>
        </authorList>
    </citation>
    <scope>NUCLEOTIDE SEQUENCE [LARGE SCALE GENOMIC DNA]</scope>
    <source>
        <strain evidence="4">wild type</strain>
    </source>
</reference>
<dbReference type="Pfam" id="PF07707">
    <property type="entry name" value="BACK"/>
    <property type="match status" value="1"/>
</dbReference>
<dbReference type="GeneTree" id="ENSGT00940000163715"/>
<evidence type="ECO:0000313" key="5">
    <source>
        <dbReference type="Proteomes" id="UP000008144"/>
    </source>
</evidence>
<evidence type="ECO:0000259" key="3">
    <source>
        <dbReference type="SMART" id="SM00875"/>
    </source>
</evidence>
<keyword evidence="1" id="KW-0880">Kelch repeat</keyword>
<evidence type="ECO:0000256" key="1">
    <source>
        <dbReference type="ARBA" id="ARBA00022441"/>
    </source>
</evidence>
<accession>H2XM25</accession>
<reference evidence="4" key="3">
    <citation type="submission" date="2025-08" db="UniProtKB">
        <authorList>
            <consortium name="Ensembl"/>
        </authorList>
    </citation>
    <scope>IDENTIFICATION</scope>
</reference>
<dbReference type="PANTHER" id="PTHR24412">
    <property type="entry name" value="KELCH PROTEIN"/>
    <property type="match status" value="1"/>
</dbReference>
<dbReference type="Gene3D" id="1.25.40.420">
    <property type="match status" value="1"/>
</dbReference>
<dbReference type="SUPFAM" id="SSF54695">
    <property type="entry name" value="POZ domain"/>
    <property type="match status" value="1"/>
</dbReference>
<feature type="domain" description="BACK" evidence="3">
    <location>
        <begin position="77"/>
        <end position="177"/>
    </location>
</feature>
<reference evidence="4" key="4">
    <citation type="submission" date="2025-09" db="UniProtKB">
        <authorList>
            <consortium name="Ensembl"/>
        </authorList>
    </citation>
    <scope>IDENTIFICATION</scope>
</reference>
<dbReference type="STRING" id="7719.ENSCINP00000030707"/>
<dbReference type="Proteomes" id="UP000008144">
    <property type="component" value="Chromosome 3"/>
</dbReference>
<dbReference type="SMART" id="SM00875">
    <property type="entry name" value="BACK"/>
    <property type="match status" value="1"/>
</dbReference>
<proteinExistence type="predicted"/>
<protein>
    <recommendedName>
        <fullName evidence="3">BACK domain-containing protein</fullName>
    </recommendedName>
</protein>
<dbReference type="AlphaFoldDB" id="H2XM25"/>
<dbReference type="EMBL" id="EAAA01001796">
    <property type="status" value="NOT_ANNOTATED_CDS"/>
    <property type="molecule type" value="Genomic_DNA"/>
</dbReference>
<reference evidence="5" key="1">
    <citation type="journal article" date="2002" name="Science">
        <title>The draft genome of Ciona intestinalis: insights into chordate and vertebrate origins.</title>
        <authorList>
            <person name="Dehal P."/>
            <person name="Satou Y."/>
            <person name="Campbell R.K."/>
            <person name="Chapman J."/>
            <person name="Degnan B."/>
            <person name="De Tomaso A."/>
            <person name="Davidson B."/>
            <person name="Di Gregorio A."/>
            <person name="Gelpke M."/>
            <person name="Goodstein D.M."/>
            <person name="Harafuji N."/>
            <person name="Hastings K.E."/>
            <person name="Ho I."/>
            <person name="Hotta K."/>
            <person name="Huang W."/>
            <person name="Kawashima T."/>
            <person name="Lemaire P."/>
            <person name="Martinez D."/>
            <person name="Meinertzhagen I.A."/>
            <person name="Necula S."/>
            <person name="Nonaka M."/>
            <person name="Putnam N."/>
            <person name="Rash S."/>
            <person name="Saiga H."/>
            <person name="Satake M."/>
            <person name="Terry A."/>
            <person name="Yamada L."/>
            <person name="Wang H.G."/>
            <person name="Awazu S."/>
            <person name="Azumi K."/>
            <person name="Boore J."/>
            <person name="Branno M."/>
            <person name="Chin-Bow S."/>
            <person name="DeSantis R."/>
            <person name="Doyle S."/>
            <person name="Francino P."/>
            <person name="Keys D.N."/>
            <person name="Haga S."/>
            <person name="Hayashi H."/>
            <person name="Hino K."/>
            <person name="Imai K.S."/>
            <person name="Inaba K."/>
            <person name="Kano S."/>
            <person name="Kobayashi K."/>
            <person name="Kobayashi M."/>
            <person name="Lee B.I."/>
            <person name="Makabe K.W."/>
            <person name="Manohar C."/>
            <person name="Matassi G."/>
            <person name="Medina M."/>
            <person name="Mochizuki Y."/>
            <person name="Mount S."/>
            <person name="Morishita T."/>
            <person name="Miura S."/>
            <person name="Nakayama A."/>
            <person name="Nishizaka S."/>
            <person name="Nomoto H."/>
            <person name="Ohta F."/>
            <person name="Oishi K."/>
            <person name="Rigoutsos I."/>
            <person name="Sano M."/>
            <person name="Sasaki A."/>
            <person name="Sasakura Y."/>
            <person name="Shoguchi E."/>
            <person name="Shin-i T."/>
            <person name="Spagnuolo A."/>
            <person name="Stainier D."/>
            <person name="Suzuki M.M."/>
            <person name="Tassy O."/>
            <person name="Takatori N."/>
            <person name="Tokuoka M."/>
            <person name="Yagi K."/>
            <person name="Yoshizaki F."/>
            <person name="Wada S."/>
            <person name="Zhang C."/>
            <person name="Hyatt P.D."/>
            <person name="Larimer F."/>
            <person name="Detter C."/>
            <person name="Doggett N."/>
            <person name="Glavina T."/>
            <person name="Hawkins T."/>
            <person name="Richardson P."/>
            <person name="Lucas S."/>
            <person name="Kohara Y."/>
            <person name="Levine M."/>
            <person name="Satoh N."/>
            <person name="Rokhsar D.S."/>
        </authorList>
    </citation>
    <scope>NUCLEOTIDE SEQUENCE [LARGE SCALE GENOMIC DNA]</scope>
</reference>
<organism evidence="4 5">
    <name type="scientific">Ciona intestinalis</name>
    <name type="common">Transparent sea squirt</name>
    <name type="synonym">Ascidia intestinalis</name>
    <dbReference type="NCBI Taxonomy" id="7719"/>
    <lineage>
        <taxon>Eukaryota</taxon>
        <taxon>Metazoa</taxon>
        <taxon>Chordata</taxon>
        <taxon>Tunicata</taxon>
        <taxon>Ascidiacea</taxon>
        <taxon>Phlebobranchia</taxon>
        <taxon>Cionidae</taxon>
        <taxon>Ciona</taxon>
    </lineage>
</organism>
<dbReference type="InterPro" id="IPR011705">
    <property type="entry name" value="BACK"/>
</dbReference>
<name>H2XM25_CIOIN</name>
<dbReference type="InParanoid" id="H2XM25"/>
<dbReference type="Ensembl" id="ENSCINT00000030881.1">
    <property type="protein sequence ID" value="ENSCINP00000030707.1"/>
    <property type="gene ID" value="ENSCING00000020252.1"/>
</dbReference>
<keyword evidence="2" id="KW-0677">Repeat</keyword>
<evidence type="ECO:0000256" key="2">
    <source>
        <dbReference type="ARBA" id="ARBA00022737"/>
    </source>
</evidence>
<dbReference type="InterPro" id="IPR000210">
    <property type="entry name" value="BTB/POZ_dom"/>
</dbReference>
<dbReference type="Gene3D" id="3.30.710.10">
    <property type="entry name" value="Potassium Channel Kv1.1, Chain A"/>
    <property type="match status" value="1"/>
</dbReference>
<dbReference type="InterPro" id="IPR011333">
    <property type="entry name" value="SKP1/BTB/POZ_sf"/>
</dbReference>
<evidence type="ECO:0000313" key="4">
    <source>
        <dbReference type="Ensembl" id="ENSCINP00000030707.1"/>
    </source>
</evidence>
<dbReference type="Pfam" id="PF00651">
    <property type="entry name" value="BTB"/>
    <property type="match status" value="1"/>
</dbReference>